<dbReference type="Proteomes" id="UP001431656">
    <property type="component" value="Chromosome"/>
</dbReference>
<keyword evidence="1" id="KW-0812">Transmembrane</keyword>
<feature type="domain" description="VWFA" evidence="2">
    <location>
        <begin position="97"/>
        <end position="286"/>
    </location>
</feature>
<dbReference type="Pfam" id="PF07584">
    <property type="entry name" value="BatA"/>
    <property type="match status" value="1"/>
</dbReference>
<dbReference type="KEGG" id="broo:brsh051_26720"/>
<dbReference type="PANTHER" id="PTHR37464:SF1">
    <property type="entry name" value="BLL2463 PROTEIN"/>
    <property type="match status" value="1"/>
</dbReference>
<evidence type="ECO:0000256" key="1">
    <source>
        <dbReference type="SAM" id="Phobius"/>
    </source>
</evidence>
<dbReference type="RefSeq" id="WP_286265846.1">
    <property type="nucleotide sequence ID" value="NZ_AP028056.1"/>
</dbReference>
<dbReference type="Pfam" id="PF13519">
    <property type="entry name" value="VWA_2"/>
    <property type="match status" value="1"/>
</dbReference>
<protein>
    <submittedName>
        <fullName evidence="3">VWA domain-containing protein</fullName>
    </submittedName>
</protein>
<accession>A0AAN0K7X3</accession>
<dbReference type="AlphaFoldDB" id="A0AAN0K7X3"/>
<dbReference type="InterPro" id="IPR024163">
    <property type="entry name" value="Aerotolerance_reg_N"/>
</dbReference>
<gene>
    <name evidence="3" type="ORF">brsh051_26720</name>
</gene>
<organism evidence="3 4">
    <name type="scientific">Brooklawnia propionicigenes</name>
    <dbReference type="NCBI Taxonomy" id="3041175"/>
    <lineage>
        <taxon>Bacteria</taxon>
        <taxon>Bacillati</taxon>
        <taxon>Actinomycetota</taxon>
        <taxon>Actinomycetes</taxon>
        <taxon>Propionibacteriales</taxon>
        <taxon>Propionibacteriaceae</taxon>
        <taxon>Brooklawnia</taxon>
    </lineage>
</organism>
<dbReference type="SUPFAM" id="SSF53300">
    <property type="entry name" value="vWA-like"/>
    <property type="match status" value="1"/>
</dbReference>
<dbReference type="Gene3D" id="3.40.50.410">
    <property type="entry name" value="von Willebrand factor, type A domain"/>
    <property type="match status" value="1"/>
</dbReference>
<dbReference type="EMBL" id="AP028056">
    <property type="protein sequence ID" value="BEH03391.1"/>
    <property type="molecule type" value="Genomic_DNA"/>
</dbReference>
<evidence type="ECO:0000313" key="3">
    <source>
        <dbReference type="EMBL" id="BEH03391.1"/>
    </source>
</evidence>
<feature type="transmembrane region" description="Helical" evidence="1">
    <location>
        <begin position="20"/>
        <end position="38"/>
    </location>
</feature>
<feature type="transmembrane region" description="Helical" evidence="1">
    <location>
        <begin position="303"/>
        <end position="323"/>
    </location>
</feature>
<keyword evidence="4" id="KW-1185">Reference proteome</keyword>
<dbReference type="SMART" id="SM00327">
    <property type="entry name" value="VWA"/>
    <property type="match status" value="1"/>
</dbReference>
<evidence type="ECO:0000259" key="2">
    <source>
        <dbReference type="PROSITE" id="PS50234"/>
    </source>
</evidence>
<keyword evidence="1" id="KW-0472">Membrane</keyword>
<sequence length="326" mass="35025">MTGDTTQVWLWEFFNPERLWALLVLPVLVIAYILLLRLKRNRGMRYTQTGIVGAVLPRQSQWRRHVSVAMALCSLAAITGAWARPAGTEQVPRERATVVLVLDLSQSMQATDIDPTRLDASKQAAKDFIAQLPASYNIALVALSGNSRVLAQPTNDRGMINRYIDALTLEDGTHIGDALMAALDAIAHAPGEPGEDPAPGMVIMLSDGSNTGGEVSPEQAAANAREQGVVVNTIAFGTLNGYVDLDGQRYNVAPDTEALQQIAVATGGAAVDAKSASQLNNAYDQMRSDVTYEDVKKEVTARWALYALAFAFVASLGAVSMAARWP</sequence>
<dbReference type="PANTHER" id="PTHR37464">
    <property type="entry name" value="BLL2463 PROTEIN"/>
    <property type="match status" value="1"/>
</dbReference>
<reference evidence="3" key="1">
    <citation type="journal article" date="2024" name="Int. J. Syst. Evol. Microbiol.">
        <title>Brooklawnia propionicigenes sp. nov., a facultatively anaerobic, propionate-producing bacterium isolated from a methanogenic reactor treating waste from cattle farms.</title>
        <authorList>
            <person name="Akita Y."/>
            <person name="Ueki A."/>
            <person name="Tonouchi A."/>
            <person name="Sugawara Y."/>
            <person name="Honma S."/>
            <person name="Kaku N."/>
            <person name="Ueki K."/>
        </authorList>
    </citation>
    <scope>NUCLEOTIDE SEQUENCE</scope>
    <source>
        <strain evidence="3">SH051</strain>
    </source>
</reference>
<proteinExistence type="predicted"/>
<name>A0AAN0K7X3_9ACTN</name>
<dbReference type="InterPro" id="IPR036465">
    <property type="entry name" value="vWFA_dom_sf"/>
</dbReference>
<keyword evidence="1" id="KW-1133">Transmembrane helix</keyword>
<evidence type="ECO:0000313" key="4">
    <source>
        <dbReference type="Proteomes" id="UP001431656"/>
    </source>
</evidence>
<dbReference type="InterPro" id="IPR002035">
    <property type="entry name" value="VWF_A"/>
</dbReference>
<dbReference type="PROSITE" id="PS50234">
    <property type="entry name" value="VWFA"/>
    <property type="match status" value="1"/>
</dbReference>